<dbReference type="Gene3D" id="3.30.1370.110">
    <property type="match status" value="1"/>
</dbReference>
<dbReference type="InterPro" id="IPR011990">
    <property type="entry name" value="TPR-like_helical_dom_sf"/>
</dbReference>
<evidence type="ECO:0000313" key="6">
    <source>
        <dbReference type="EMBL" id="KAK9165025.1"/>
    </source>
</evidence>
<dbReference type="PANTHER" id="PTHR47447">
    <property type="entry name" value="OS03G0856100 PROTEIN"/>
    <property type="match status" value="1"/>
</dbReference>
<dbReference type="InterPro" id="IPR036063">
    <property type="entry name" value="Smr_dom_sf"/>
</dbReference>
<keyword evidence="2" id="KW-0677">Repeat</keyword>
<comment type="caution">
    <text evidence="6">The sequence shown here is derived from an EMBL/GenBank/DDBJ whole genome shotgun (WGS) entry which is preliminary data.</text>
</comment>
<feature type="domain" description="Smr" evidence="5">
    <location>
        <begin position="350"/>
        <end position="443"/>
    </location>
</feature>
<accession>A0AAP0Q2Q6</accession>
<dbReference type="PANTHER" id="PTHR47447:SF15">
    <property type="entry name" value="OS02G0120000 PROTEIN"/>
    <property type="match status" value="1"/>
</dbReference>
<dbReference type="InterPro" id="IPR002625">
    <property type="entry name" value="Smr_dom"/>
</dbReference>
<proteinExistence type="inferred from homology"/>
<evidence type="ECO:0000313" key="7">
    <source>
        <dbReference type="Proteomes" id="UP001419268"/>
    </source>
</evidence>
<dbReference type="SUPFAM" id="SSF160443">
    <property type="entry name" value="SMR domain-like"/>
    <property type="match status" value="1"/>
</dbReference>
<dbReference type="AlphaFoldDB" id="A0AAP0Q2Q6"/>
<comment type="similarity">
    <text evidence="1">Belongs to the PPR family. P subfamily.</text>
</comment>
<dbReference type="PROSITE" id="PS50828">
    <property type="entry name" value="SMR"/>
    <property type="match status" value="1"/>
</dbReference>
<evidence type="ECO:0000256" key="1">
    <source>
        <dbReference type="ARBA" id="ARBA00007626"/>
    </source>
</evidence>
<feature type="region of interest" description="Disordered" evidence="4">
    <location>
        <begin position="1"/>
        <end position="24"/>
    </location>
</feature>
<dbReference type="PROSITE" id="PS51375">
    <property type="entry name" value="PPR"/>
    <property type="match status" value="2"/>
</dbReference>
<dbReference type="EMBL" id="JBBNAG010000001">
    <property type="protein sequence ID" value="KAK9165025.1"/>
    <property type="molecule type" value="Genomic_DNA"/>
</dbReference>
<dbReference type="Gene3D" id="1.25.40.10">
    <property type="entry name" value="Tetratricopeptide repeat domain"/>
    <property type="match status" value="2"/>
</dbReference>
<dbReference type="Proteomes" id="UP001419268">
    <property type="component" value="Unassembled WGS sequence"/>
</dbReference>
<dbReference type="InterPro" id="IPR002885">
    <property type="entry name" value="PPR_rpt"/>
</dbReference>
<dbReference type="Pfam" id="PF01535">
    <property type="entry name" value="PPR"/>
    <property type="match status" value="3"/>
</dbReference>
<evidence type="ECO:0000256" key="3">
    <source>
        <dbReference type="PROSITE-ProRule" id="PRU00708"/>
    </source>
</evidence>
<dbReference type="NCBIfam" id="TIGR00756">
    <property type="entry name" value="PPR"/>
    <property type="match status" value="2"/>
</dbReference>
<keyword evidence="7" id="KW-1185">Reference proteome</keyword>
<feature type="repeat" description="PPR" evidence="3">
    <location>
        <begin position="215"/>
        <end position="249"/>
    </location>
</feature>
<name>A0AAP0Q2Q6_9MAGN</name>
<evidence type="ECO:0000256" key="2">
    <source>
        <dbReference type="ARBA" id="ARBA00022737"/>
    </source>
</evidence>
<evidence type="ECO:0000259" key="5">
    <source>
        <dbReference type="PROSITE" id="PS50828"/>
    </source>
</evidence>
<evidence type="ECO:0000256" key="4">
    <source>
        <dbReference type="SAM" id="MobiDB-lite"/>
    </source>
</evidence>
<dbReference type="SMART" id="SM00463">
    <property type="entry name" value="SMR"/>
    <property type="match status" value="1"/>
</dbReference>
<sequence length="444" mass="49464">MAALQLPLPLQWRNNKPSPPPPPPPLVAKCALSKQSLRLLSSVDAAAGDNSAGLRLVRKFVASTSKAVALEALSHLLSSDVHRHASLALPMYERITETRWFNWNSKLVSEVIASLDKQGWLDEAETLISESVEKLGFRDGEVAIFYCDLIDSFSKQGSLKGVFDTYDRLKRIDSDSSNVKRRVFESMINGLCRLDLPRDAEKMMAEMREAGFKPCAFEFRSVINGYGKLGFFDEMRRIVDEMEGFDCVVDTICSNIVLSCYGGHGELSAMASWMQRMKNSGTAFTIRTYNSVLNSCATIMSMLEFPKLVPLTIEELLQELPKEEALLVQELIGSSVLIDTLQWGSSEAKLDLHGMHLGSAYLIMLQWVEELKLRFGGGDTAVTVIPTEIKVVCGKGKHSNVRGESPIKSLVSEMMIRWNSPLRIDRKNVATFIAKGSTVRNWLC</sequence>
<organism evidence="6 7">
    <name type="scientific">Stephania cephalantha</name>
    <dbReference type="NCBI Taxonomy" id="152367"/>
    <lineage>
        <taxon>Eukaryota</taxon>
        <taxon>Viridiplantae</taxon>
        <taxon>Streptophyta</taxon>
        <taxon>Embryophyta</taxon>
        <taxon>Tracheophyta</taxon>
        <taxon>Spermatophyta</taxon>
        <taxon>Magnoliopsida</taxon>
        <taxon>Ranunculales</taxon>
        <taxon>Menispermaceae</taxon>
        <taxon>Menispermoideae</taxon>
        <taxon>Cissampelideae</taxon>
        <taxon>Stephania</taxon>
    </lineage>
</organism>
<feature type="repeat" description="PPR" evidence="3">
    <location>
        <begin position="180"/>
        <end position="214"/>
    </location>
</feature>
<protein>
    <recommendedName>
        <fullName evidence="5">Smr domain-containing protein</fullName>
    </recommendedName>
</protein>
<reference evidence="6 7" key="1">
    <citation type="submission" date="2024-01" db="EMBL/GenBank/DDBJ databases">
        <title>Genome assemblies of Stephania.</title>
        <authorList>
            <person name="Yang L."/>
        </authorList>
    </citation>
    <scope>NUCLEOTIDE SEQUENCE [LARGE SCALE GENOMIC DNA]</scope>
    <source>
        <strain evidence="6">JXDWG</strain>
        <tissue evidence="6">Leaf</tissue>
    </source>
</reference>
<gene>
    <name evidence="6" type="ORF">Scep_000216</name>
</gene>